<dbReference type="RefSeq" id="XP_026761855.1">
    <property type="nucleotide sequence ID" value="XM_026906054.2"/>
</dbReference>
<dbReference type="KEGG" id="gmw:113520650"/>
<evidence type="ECO:0000313" key="3">
    <source>
        <dbReference type="RefSeq" id="XP_026761848.1"/>
    </source>
</evidence>
<dbReference type="PANTHER" id="PTHR22684:SF0">
    <property type="entry name" value="RIBOSOME QUALITY CONTROL COMPLEX SUBUNIT TCF25"/>
    <property type="match status" value="1"/>
</dbReference>
<dbReference type="GeneID" id="113520650"/>
<feature type="compositionally biased region" description="Acidic residues" evidence="1">
    <location>
        <begin position="49"/>
        <end position="68"/>
    </location>
</feature>
<evidence type="ECO:0000313" key="4">
    <source>
        <dbReference type="RefSeq" id="XP_026761855.1"/>
    </source>
</evidence>
<dbReference type="GO" id="GO:1990112">
    <property type="term" value="C:RQC complex"/>
    <property type="evidence" value="ECO:0007669"/>
    <property type="project" value="TreeGrafter"/>
</dbReference>
<dbReference type="CTD" id="38897"/>
<accession>A0A6J1X6H4</accession>
<organism evidence="2 3">
    <name type="scientific">Galleria mellonella</name>
    <name type="common">Greater wax moth</name>
    <dbReference type="NCBI Taxonomy" id="7137"/>
    <lineage>
        <taxon>Eukaryota</taxon>
        <taxon>Metazoa</taxon>
        <taxon>Ecdysozoa</taxon>
        <taxon>Arthropoda</taxon>
        <taxon>Hexapoda</taxon>
        <taxon>Insecta</taxon>
        <taxon>Pterygota</taxon>
        <taxon>Neoptera</taxon>
        <taxon>Endopterygota</taxon>
        <taxon>Lepidoptera</taxon>
        <taxon>Glossata</taxon>
        <taxon>Ditrysia</taxon>
        <taxon>Pyraloidea</taxon>
        <taxon>Pyralidae</taxon>
        <taxon>Galleriinae</taxon>
        <taxon>Galleria</taxon>
    </lineage>
</organism>
<name>A0A6J1X6H4_GALME</name>
<dbReference type="Proteomes" id="UP001652740">
    <property type="component" value="Unplaced"/>
</dbReference>
<evidence type="ECO:0000256" key="1">
    <source>
        <dbReference type="SAM" id="MobiDB-lite"/>
    </source>
</evidence>
<feature type="compositionally biased region" description="Basic residues" evidence="1">
    <location>
        <begin position="73"/>
        <end position="87"/>
    </location>
</feature>
<dbReference type="PANTHER" id="PTHR22684">
    <property type="entry name" value="NULP1-RELATED"/>
    <property type="match status" value="1"/>
</dbReference>
<dbReference type="AlphaFoldDB" id="A0A6J1X6H4"/>
<dbReference type="Pfam" id="PF04910">
    <property type="entry name" value="Tcf25"/>
    <property type="match status" value="1"/>
</dbReference>
<keyword evidence="2" id="KW-1185">Reference proteome</keyword>
<dbReference type="RefSeq" id="XP_026761848.1">
    <property type="nucleotide sequence ID" value="XM_026906047.2"/>
</dbReference>
<feature type="region of interest" description="Disordered" evidence="1">
    <location>
        <begin position="1"/>
        <end position="98"/>
    </location>
</feature>
<proteinExistence type="predicted"/>
<dbReference type="InterPro" id="IPR006994">
    <property type="entry name" value="TCF25/Rqc1"/>
</dbReference>
<evidence type="ECO:0000313" key="2">
    <source>
        <dbReference type="Proteomes" id="UP001652740"/>
    </source>
</evidence>
<protein>
    <submittedName>
        <fullName evidence="3 4">Transcription factor 25</fullName>
    </submittedName>
</protein>
<dbReference type="OrthoDB" id="205993at2759"/>
<reference evidence="3 4" key="1">
    <citation type="submission" date="2025-04" db="UniProtKB">
        <authorList>
            <consortium name="RefSeq"/>
        </authorList>
    </citation>
    <scope>IDENTIFICATION</scope>
    <source>
        <tissue evidence="3 4">Whole adult</tissue>
    </source>
</reference>
<gene>
    <name evidence="3 4" type="primary">LOC113520650</name>
</gene>
<sequence>MSSRNIRKLMGGNVLPPPDDDSDGYEPLCVTKKSSSNIYEGLISSSQSESEEQDIKDEEEENTDDCPTEVEKKKKKKKRKQRKPRRKSDKDPSDDITLDEIDRSLKEVNDLLGVPEPVVVVDVPESNLMSVQNRHLNYNNEIFRIFGPDEEEDVRRRRGRTPNLSRLKRGVIVQNQILENFTKFGLTMTIESVRNGITYFVFNHSERYQKRHRAFVEVVVRTKNMGFPFEDVPEGIHPEEVMEVADMMFRMEDYSGARKLIERAISYMQYVSHPLFYLSDSKVRLEYVYVENRMFHVAVLKYLHMLTNTMCHRTALELAKLLLNLDPSDPLGVLFIIDTLALRAREHQWLIDIVDFWKTERQAHLLINMQYSYAMAHFHVARKNKRDISHANELLQTAMLSFPTAVVCLLHHTYTKEPEITSHPLFSTIAQQSTSQNLHNLVLIYTKFTAPKWREPEVLKWFVSNAKELVNKYDTDLSVQERAAEAALQRKSIFVIWPDELIRHMVIIKPMANLLLERDIPNVGIHGITINPVPVPLGNGINRYGYKHKAPSPECQTRTDNLLTGFILSMAPAFFSLQAPEIDPNDMAAQAEARNSKIIQRRDTDGHYPGAWTESR</sequence>